<comment type="similarity">
    <text evidence="1">Belongs to the paraoxonase family.</text>
</comment>
<organism evidence="5 6">
    <name type="scientific">Marinicauda salina</name>
    <dbReference type="NCBI Taxonomy" id="2135793"/>
    <lineage>
        <taxon>Bacteria</taxon>
        <taxon>Pseudomonadati</taxon>
        <taxon>Pseudomonadota</taxon>
        <taxon>Alphaproteobacteria</taxon>
        <taxon>Maricaulales</taxon>
        <taxon>Maricaulaceae</taxon>
        <taxon>Marinicauda</taxon>
    </lineage>
</organism>
<dbReference type="OrthoDB" id="1158171at2"/>
<evidence type="ECO:0000313" key="5">
    <source>
        <dbReference type="EMBL" id="PWE17673.1"/>
    </source>
</evidence>
<dbReference type="InterPro" id="IPR011042">
    <property type="entry name" value="6-blade_b-propeller_TolB-like"/>
</dbReference>
<keyword evidence="2" id="KW-0378">Hydrolase</keyword>
<dbReference type="Proteomes" id="UP000245168">
    <property type="component" value="Unassembled WGS sequence"/>
</dbReference>
<dbReference type="RefSeq" id="WP_109252904.1">
    <property type="nucleotide sequence ID" value="NZ_QEXV01000003.1"/>
</dbReference>
<comment type="caution">
    <text evidence="5">The sequence shown here is derived from an EMBL/GenBank/DDBJ whole genome shotgun (WGS) entry which is preliminary data.</text>
</comment>
<evidence type="ECO:0000256" key="1">
    <source>
        <dbReference type="ARBA" id="ARBA00008595"/>
    </source>
</evidence>
<evidence type="ECO:0008006" key="7">
    <source>
        <dbReference type="Google" id="ProtNLM"/>
    </source>
</evidence>
<proteinExistence type="inferred from homology"/>
<dbReference type="PANTHER" id="PTHR11799">
    <property type="entry name" value="PARAOXONASE"/>
    <property type="match status" value="1"/>
</dbReference>
<dbReference type="Pfam" id="PF01731">
    <property type="entry name" value="Arylesterase"/>
    <property type="match status" value="1"/>
</dbReference>
<evidence type="ECO:0000256" key="4">
    <source>
        <dbReference type="ARBA" id="ARBA00023180"/>
    </source>
</evidence>
<reference evidence="6" key="1">
    <citation type="submission" date="2018-05" db="EMBL/GenBank/DDBJ databases">
        <authorList>
            <person name="Liu B.-T."/>
        </authorList>
    </citation>
    <scope>NUCLEOTIDE SEQUENCE [LARGE SCALE GENOMIC DNA]</scope>
    <source>
        <strain evidence="6">WD6-1</strain>
    </source>
</reference>
<dbReference type="SUPFAM" id="SSF63829">
    <property type="entry name" value="Calcium-dependent phosphotriesterase"/>
    <property type="match status" value="1"/>
</dbReference>
<name>A0A2U2BUJ0_9PROT</name>
<gene>
    <name evidence="5" type="ORF">DDZ18_08425</name>
</gene>
<keyword evidence="4" id="KW-0325">Glycoprotein</keyword>
<dbReference type="Gene3D" id="2.120.10.30">
    <property type="entry name" value="TolB, C-terminal domain"/>
    <property type="match status" value="1"/>
</dbReference>
<evidence type="ECO:0000256" key="3">
    <source>
        <dbReference type="ARBA" id="ARBA00023157"/>
    </source>
</evidence>
<keyword evidence="3" id="KW-1015">Disulfide bond</keyword>
<keyword evidence="6" id="KW-1185">Reference proteome</keyword>
<dbReference type="InterPro" id="IPR051288">
    <property type="entry name" value="Serum_paraoxonase/arylesterase"/>
</dbReference>
<evidence type="ECO:0000313" key="6">
    <source>
        <dbReference type="Proteomes" id="UP000245168"/>
    </source>
</evidence>
<dbReference type="PRINTS" id="PR01785">
    <property type="entry name" value="PARAOXONASE"/>
</dbReference>
<dbReference type="EMBL" id="QEXV01000003">
    <property type="protein sequence ID" value="PWE17673.1"/>
    <property type="molecule type" value="Genomic_DNA"/>
</dbReference>
<dbReference type="PANTHER" id="PTHR11799:SF12">
    <property type="entry name" value="PARAOXONASE-RELATED"/>
    <property type="match status" value="1"/>
</dbReference>
<evidence type="ECO:0000256" key="2">
    <source>
        <dbReference type="ARBA" id="ARBA00022801"/>
    </source>
</evidence>
<protein>
    <recommendedName>
        <fullName evidence="7">Arylesterase</fullName>
    </recommendedName>
</protein>
<accession>A0A2U2BUJ0</accession>
<dbReference type="InterPro" id="IPR002640">
    <property type="entry name" value="Arylesterase"/>
</dbReference>
<sequence>MREFFVVLVVIILIGLGRMAAVVLPASGEFVELEPTGLEGCEPFEIAPGTEDVTIDPETGLAYVSAAERRGGSPEANGVYAFDPDDPAGTLRRVSTDAPSDFQPHGISLWRGPEGEARLFVVNHPDAGHTVEIFEVGSDGSLSHLETIAYPALESPNDVLAVGPRAFYATNDRGFTEGVMSMAEAYLGLPLASVTYFNGAQGRLLANGLVYANGVALGSNGERLYVAEFLGRRITVYQRDPDSGAITRIDRISVETGPDNIETGPEGDLWIGGHPRVFDFLDHADDAASIAPSQVIRLNPDTGETETVLAALDGEINASSVGAVDADTLIVGAVFDSHVLVCPR</sequence>
<dbReference type="AlphaFoldDB" id="A0A2U2BUJ0"/>
<dbReference type="GO" id="GO:0004064">
    <property type="term" value="F:arylesterase activity"/>
    <property type="evidence" value="ECO:0007669"/>
    <property type="project" value="InterPro"/>
</dbReference>